<proteinExistence type="predicted"/>
<feature type="region of interest" description="Disordered" evidence="1">
    <location>
        <begin position="57"/>
        <end position="111"/>
    </location>
</feature>
<dbReference type="RefSeq" id="WP_211863415.1">
    <property type="nucleotide sequence ID" value="NZ_JAAEDM010000056.1"/>
</dbReference>
<evidence type="ECO:0008006" key="5">
    <source>
        <dbReference type="Google" id="ProtNLM"/>
    </source>
</evidence>
<evidence type="ECO:0000256" key="1">
    <source>
        <dbReference type="SAM" id="MobiDB-lite"/>
    </source>
</evidence>
<evidence type="ECO:0000313" key="4">
    <source>
        <dbReference type="Proteomes" id="UP001138751"/>
    </source>
</evidence>
<reference evidence="3" key="1">
    <citation type="submission" date="2020-01" db="EMBL/GenBank/DDBJ databases">
        <authorList>
            <person name="Rat A."/>
        </authorList>
    </citation>
    <scope>NUCLEOTIDE SEQUENCE</scope>
    <source>
        <strain evidence="3">LMG 31231</strain>
    </source>
</reference>
<evidence type="ECO:0000256" key="2">
    <source>
        <dbReference type="SAM" id="SignalP"/>
    </source>
</evidence>
<organism evidence="3 4">
    <name type="scientific">Neoroseomonas soli</name>
    <dbReference type="NCBI Taxonomy" id="1081025"/>
    <lineage>
        <taxon>Bacteria</taxon>
        <taxon>Pseudomonadati</taxon>
        <taxon>Pseudomonadota</taxon>
        <taxon>Alphaproteobacteria</taxon>
        <taxon>Acetobacterales</taxon>
        <taxon>Acetobacteraceae</taxon>
        <taxon>Neoroseomonas</taxon>
    </lineage>
</organism>
<feature type="compositionally biased region" description="Gly residues" evidence="1">
    <location>
        <begin position="92"/>
        <end position="111"/>
    </location>
</feature>
<gene>
    <name evidence="3" type="ORF">GXW76_17615</name>
</gene>
<accession>A0A9X9X0S1</accession>
<evidence type="ECO:0000313" key="3">
    <source>
        <dbReference type="EMBL" id="MBR0673000.1"/>
    </source>
</evidence>
<dbReference type="PROSITE" id="PS51257">
    <property type="entry name" value="PROKAR_LIPOPROTEIN"/>
    <property type="match status" value="1"/>
</dbReference>
<comment type="caution">
    <text evidence="3">The sequence shown here is derived from an EMBL/GenBank/DDBJ whole genome shotgun (WGS) entry which is preliminary data.</text>
</comment>
<dbReference type="AlphaFoldDB" id="A0A9X9X0S1"/>
<sequence>MARRTTAILGLALALGACAPDTYFPPSDIDRAGTWQAEGINERNLRAQIADPAHLTRGAAAATDRGDAGATGVRQLQAGQRPALPVSTLSEVGGGGGGGAAGASSGGGGGR</sequence>
<keyword evidence="4" id="KW-1185">Reference proteome</keyword>
<dbReference type="Proteomes" id="UP001138751">
    <property type="component" value="Unassembled WGS sequence"/>
</dbReference>
<protein>
    <recommendedName>
        <fullName evidence="5">DUF3035 domain-containing protein</fullName>
    </recommendedName>
</protein>
<keyword evidence="2" id="KW-0732">Signal</keyword>
<feature type="compositionally biased region" description="Low complexity" evidence="1">
    <location>
        <begin position="57"/>
        <end position="72"/>
    </location>
</feature>
<feature type="chain" id="PRO_5040743082" description="DUF3035 domain-containing protein" evidence="2">
    <location>
        <begin position="20"/>
        <end position="111"/>
    </location>
</feature>
<dbReference type="EMBL" id="JAAEDM010000056">
    <property type="protein sequence ID" value="MBR0673000.1"/>
    <property type="molecule type" value="Genomic_DNA"/>
</dbReference>
<feature type="signal peptide" evidence="2">
    <location>
        <begin position="1"/>
        <end position="19"/>
    </location>
</feature>
<reference evidence="3" key="2">
    <citation type="journal article" date="2021" name="Syst. Appl. Microbiol.">
        <title>Roseomonas hellenica sp. nov., isolated from roots of wild-growing Alkanna tinctoria.</title>
        <authorList>
            <person name="Rat A."/>
            <person name="Naranjo H.D."/>
            <person name="Lebbe L."/>
            <person name="Cnockaert M."/>
            <person name="Krigas N."/>
            <person name="Grigoriadou K."/>
            <person name="Maloupa E."/>
            <person name="Willems A."/>
        </authorList>
    </citation>
    <scope>NUCLEOTIDE SEQUENCE</scope>
    <source>
        <strain evidence="3">LMG 31231</strain>
    </source>
</reference>
<name>A0A9X9X0S1_9PROT</name>